<name>A0AAJ2NSA8_ALKPS</name>
<gene>
    <name evidence="1" type="ORF">RYX45_20465</name>
</gene>
<protein>
    <submittedName>
        <fullName evidence="1">Uncharacterized protein</fullName>
    </submittedName>
</protein>
<organism evidence="1 2">
    <name type="scientific">Alkalihalophilus pseudofirmus</name>
    <name type="common">Bacillus pseudofirmus</name>
    <dbReference type="NCBI Taxonomy" id="79885"/>
    <lineage>
        <taxon>Bacteria</taxon>
        <taxon>Bacillati</taxon>
        <taxon>Bacillota</taxon>
        <taxon>Bacilli</taxon>
        <taxon>Bacillales</taxon>
        <taxon>Bacillaceae</taxon>
        <taxon>Alkalihalophilus</taxon>
    </lineage>
</organism>
<reference evidence="1" key="1">
    <citation type="submission" date="2023-10" db="EMBL/GenBank/DDBJ databases">
        <title>Screening of Alkalihalophilus pseudofirmusBZ-TG-HK211 and Its Alleviation of Salt Stress on Rapeseed Growth.</title>
        <authorList>
            <person name="Zhao B."/>
            <person name="Guo T."/>
        </authorList>
    </citation>
    <scope>NUCLEOTIDE SEQUENCE</scope>
    <source>
        <strain evidence="1">BZ-TG-HK211</strain>
    </source>
</reference>
<feature type="non-terminal residue" evidence="1">
    <location>
        <position position="1"/>
    </location>
</feature>
<proteinExistence type="predicted"/>
<dbReference type="Proteomes" id="UP001285636">
    <property type="component" value="Unassembled WGS sequence"/>
</dbReference>
<sequence length="90" mass="10420">VQFLEKKKKIVDRILETLSRRPLGFRAPYRRGPGGGVTILVFTKKMAFKWFKQLILSTQLTMHTKCLRNCLNGILIMFMSIGCIKMVKQC</sequence>
<dbReference type="EMBL" id="JAWJAY010000167">
    <property type="protein sequence ID" value="MDV2887553.1"/>
    <property type="molecule type" value="Genomic_DNA"/>
</dbReference>
<comment type="caution">
    <text evidence="1">The sequence shown here is derived from an EMBL/GenBank/DDBJ whole genome shotgun (WGS) entry which is preliminary data.</text>
</comment>
<accession>A0AAJ2NSA8</accession>
<evidence type="ECO:0000313" key="2">
    <source>
        <dbReference type="Proteomes" id="UP001285636"/>
    </source>
</evidence>
<evidence type="ECO:0000313" key="1">
    <source>
        <dbReference type="EMBL" id="MDV2887553.1"/>
    </source>
</evidence>
<dbReference type="AlphaFoldDB" id="A0AAJ2NSA8"/>
<dbReference type="RefSeq" id="WP_323467789.1">
    <property type="nucleotide sequence ID" value="NZ_JAWJAY010000167.1"/>
</dbReference>